<proteinExistence type="predicted"/>
<dbReference type="EMBL" id="RDQH01000331">
    <property type="protein sequence ID" value="RXH98283.1"/>
    <property type="molecule type" value="Genomic_DNA"/>
</dbReference>
<comment type="caution">
    <text evidence="1">The sequence shown here is derived from an EMBL/GenBank/DDBJ whole genome shotgun (WGS) entry which is preliminary data.</text>
</comment>
<name>A0A498JWE2_MALDO</name>
<evidence type="ECO:0000313" key="2">
    <source>
        <dbReference type="Proteomes" id="UP000290289"/>
    </source>
</evidence>
<protein>
    <submittedName>
        <fullName evidence="1">Uncharacterized protein</fullName>
    </submittedName>
</protein>
<reference evidence="1 2" key="1">
    <citation type="submission" date="2018-10" db="EMBL/GenBank/DDBJ databases">
        <title>A high-quality apple genome assembly.</title>
        <authorList>
            <person name="Hu J."/>
        </authorList>
    </citation>
    <scope>NUCLEOTIDE SEQUENCE [LARGE SCALE GENOMIC DNA]</scope>
    <source>
        <strain evidence="2">cv. HFTH1</strain>
        <tissue evidence="1">Young leaf</tissue>
    </source>
</reference>
<keyword evidence="2" id="KW-1185">Reference proteome</keyword>
<gene>
    <name evidence="1" type="ORF">DVH24_010608</name>
</gene>
<organism evidence="1 2">
    <name type="scientific">Malus domestica</name>
    <name type="common">Apple</name>
    <name type="synonym">Pyrus malus</name>
    <dbReference type="NCBI Taxonomy" id="3750"/>
    <lineage>
        <taxon>Eukaryota</taxon>
        <taxon>Viridiplantae</taxon>
        <taxon>Streptophyta</taxon>
        <taxon>Embryophyta</taxon>
        <taxon>Tracheophyta</taxon>
        <taxon>Spermatophyta</taxon>
        <taxon>Magnoliopsida</taxon>
        <taxon>eudicotyledons</taxon>
        <taxon>Gunneridae</taxon>
        <taxon>Pentapetalae</taxon>
        <taxon>rosids</taxon>
        <taxon>fabids</taxon>
        <taxon>Rosales</taxon>
        <taxon>Rosaceae</taxon>
        <taxon>Amygdaloideae</taxon>
        <taxon>Maleae</taxon>
        <taxon>Malus</taxon>
    </lineage>
</organism>
<sequence length="59" mass="6619">MRKLLALDFSTIVDEAVEDKVAKIEAIDNEMAVVRAAKSKMAVEEPKIIQAANNRIYTR</sequence>
<dbReference type="AlphaFoldDB" id="A0A498JWE2"/>
<accession>A0A498JWE2</accession>
<evidence type="ECO:0000313" key="1">
    <source>
        <dbReference type="EMBL" id="RXH98283.1"/>
    </source>
</evidence>
<dbReference type="Proteomes" id="UP000290289">
    <property type="component" value="Chromosome 5"/>
</dbReference>